<dbReference type="Proteomes" id="UP000094526">
    <property type="component" value="Unassembled WGS sequence"/>
</dbReference>
<gene>
    <name evidence="1" type="ORF">CLCR_04440</name>
</gene>
<comment type="caution">
    <text evidence="1">The sequence shown here is derived from an EMBL/GenBank/DDBJ whole genome shotgun (WGS) entry which is preliminary data.</text>
</comment>
<keyword evidence="2" id="KW-1185">Reference proteome</keyword>
<organism evidence="1 2">
    <name type="scientific">Cladophialophora carrionii</name>
    <dbReference type="NCBI Taxonomy" id="86049"/>
    <lineage>
        <taxon>Eukaryota</taxon>
        <taxon>Fungi</taxon>
        <taxon>Dikarya</taxon>
        <taxon>Ascomycota</taxon>
        <taxon>Pezizomycotina</taxon>
        <taxon>Eurotiomycetes</taxon>
        <taxon>Chaetothyriomycetidae</taxon>
        <taxon>Chaetothyriales</taxon>
        <taxon>Herpotrichiellaceae</taxon>
        <taxon>Cladophialophora</taxon>
    </lineage>
</organism>
<reference evidence="2" key="1">
    <citation type="submission" date="2015-07" db="EMBL/GenBank/DDBJ databases">
        <authorList>
            <person name="Teixeira M.M."/>
            <person name="Souza R.C."/>
            <person name="Almeida L.G."/>
            <person name="Vicente V.A."/>
            <person name="de Hoog S."/>
            <person name="Bocca A.L."/>
            <person name="de Almeida S.R."/>
            <person name="Vasconcelos A.T."/>
            <person name="Felipe M.S."/>
        </authorList>
    </citation>
    <scope>NUCLEOTIDE SEQUENCE [LARGE SCALE GENOMIC DNA]</scope>
    <source>
        <strain evidence="2">KSF</strain>
    </source>
</reference>
<accession>A0A1C1CJB2</accession>
<evidence type="ECO:0000313" key="1">
    <source>
        <dbReference type="EMBL" id="OCT48556.1"/>
    </source>
</evidence>
<name>A0A1C1CJB2_9EURO</name>
<dbReference type="AlphaFoldDB" id="A0A1C1CJB2"/>
<protein>
    <submittedName>
        <fullName evidence="1">Uncharacterized protein</fullName>
    </submittedName>
</protein>
<dbReference type="VEuPathDB" id="FungiDB:CLCR_04440"/>
<dbReference type="EMBL" id="LGRB01000012">
    <property type="protein sequence ID" value="OCT48556.1"/>
    <property type="molecule type" value="Genomic_DNA"/>
</dbReference>
<evidence type="ECO:0000313" key="2">
    <source>
        <dbReference type="Proteomes" id="UP000094526"/>
    </source>
</evidence>
<proteinExistence type="predicted"/>
<sequence length="115" mass="12814">MTKTAAISPDLKPDQYTIRIRKARPDEKTGQVKAICRYAIKRPDWVPSLQTIKDLVTWSWKASGPCPGQGPRMVNNKTARRIGRRRTHRLAQPLDQALFQYSQVGPSGAPTGTTG</sequence>